<sequence>MLLTFRGPTTIYSNVTHPVPNPSPAARTQHLLELADKYVLPVYARPPIVLEKGKGSWVWDLEGRKYLDFAAGIAVNALGHADDGVAETLYKQAGKLLHASNVYHNEHAAPLAELLITLTQREGGLGYPTGSTSPTIADGAKVFFANTGTEANEGALKVARKVGKARGGNDKFEIVCFEQSFHGRSLGALSITANRKYQDPFAPLLPGVRVGKLNVREGLEDLIGEKTCAVVLEPIQGEGGVNAAQVDWVREVVRRAREVGAVVIFDEIQCGLYRTGTLWAHSPWPIECHPDIVTMAKPLANGYPIGAVLMKDAVAEVMTAGTHGTTFGGSPLACALGHHVLSRLSSRAFVSHLMETSGYLVGRLGLLSEWFPEKVGPVRGRGLIVGLELKREGDPGRLVELARERGVLLLTAGKDCVRLVPSLTVSRDEVGIAMDVMESCLALM</sequence>
<dbReference type="eggNOG" id="KOG1401">
    <property type="taxonomic scope" value="Eukaryota"/>
</dbReference>
<dbReference type="PIRSF" id="PIRSF000521">
    <property type="entry name" value="Transaminase_4ab_Lys_Orn"/>
    <property type="match status" value="1"/>
</dbReference>
<dbReference type="Pfam" id="PF00202">
    <property type="entry name" value="Aminotran_3"/>
    <property type="match status" value="1"/>
</dbReference>
<dbReference type="InterPro" id="IPR015422">
    <property type="entry name" value="PyrdxlP-dep_Trfase_small"/>
</dbReference>
<dbReference type="GO" id="GO:0008483">
    <property type="term" value="F:transaminase activity"/>
    <property type="evidence" value="ECO:0007669"/>
    <property type="project" value="UniProtKB-KW"/>
</dbReference>
<dbReference type="OrthoDB" id="10260828at2759"/>
<dbReference type="CDD" id="cd00610">
    <property type="entry name" value="OAT_like"/>
    <property type="match status" value="1"/>
</dbReference>
<evidence type="ECO:0008006" key="9">
    <source>
        <dbReference type="Google" id="ProtNLM"/>
    </source>
</evidence>
<dbReference type="GO" id="GO:0030170">
    <property type="term" value="F:pyridoxal phosphate binding"/>
    <property type="evidence" value="ECO:0007669"/>
    <property type="project" value="InterPro"/>
</dbReference>
<dbReference type="InterPro" id="IPR015424">
    <property type="entry name" value="PyrdxlP-dep_Trfase"/>
</dbReference>
<dbReference type="HOGENOM" id="CLU_016922_10_1_1"/>
<keyword evidence="8" id="KW-1185">Reference proteome</keyword>
<dbReference type="GO" id="GO:0005759">
    <property type="term" value="C:mitochondrial matrix"/>
    <property type="evidence" value="ECO:0007669"/>
    <property type="project" value="TreeGrafter"/>
</dbReference>
<comment type="cofactor">
    <cofactor evidence="1">
        <name>pyridoxal 5'-phosphate</name>
        <dbReference type="ChEBI" id="CHEBI:597326"/>
    </cofactor>
</comment>
<dbReference type="NCBIfam" id="NF002325">
    <property type="entry name" value="PRK01278.1"/>
    <property type="match status" value="1"/>
</dbReference>
<dbReference type="InterPro" id="IPR050103">
    <property type="entry name" value="Class-III_PLP-dep_AT"/>
</dbReference>
<keyword evidence="3" id="KW-0032">Aminotransferase</keyword>
<evidence type="ECO:0000313" key="7">
    <source>
        <dbReference type="EMBL" id="ETW84290.1"/>
    </source>
</evidence>
<evidence type="ECO:0000313" key="8">
    <source>
        <dbReference type="Proteomes" id="UP000030671"/>
    </source>
</evidence>
<dbReference type="Gene3D" id="3.90.1150.10">
    <property type="entry name" value="Aspartate Aminotransferase, domain 1"/>
    <property type="match status" value="1"/>
</dbReference>
<reference evidence="7 8" key="1">
    <citation type="journal article" date="2012" name="New Phytol.">
        <title>Insight into trade-off between wood decay and parasitism from the genome of a fungal forest pathogen.</title>
        <authorList>
            <person name="Olson A."/>
            <person name="Aerts A."/>
            <person name="Asiegbu F."/>
            <person name="Belbahri L."/>
            <person name="Bouzid O."/>
            <person name="Broberg A."/>
            <person name="Canback B."/>
            <person name="Coutinho P.M."/>
            <person name="Cullen D."/>
            <person name="Dalman K."/>
            <person name="Deflorio G."/>
            <person name="van Diepen L.T."/>
            <person name="Dunand C."/>
            <person name="Duplessis S."/>
            <person name="Durling M."/>
            <person name="Gonthier P."/>
            <person name="Grimwood J."/>
            <person name="Fossdal C.G."/>
            <person name="Hansson D."/>
            <person name="Henrissat B."/>
            <person name="Hietala A."/>
            <person name="Himmelstrand K."/>
            <person name="Hoffmeister D."/>
            <person name="Hogberg N."/>
            <person name="James T.Y."/>
            <person name="Karlsson M."/>
            <person name="Kohler A."/>
            <person name="Kues U."/>
            <person name="Lee Y.H."/>
            <person name="Lin Y.C."/>
            <person name="Lind M."/>
            <person name="Lindquist E."/>
            <person name="Lombard V."/>
            <person name="Lucas S."/>
            <person name="Lunden K."/>
            <person name="Morin E."/>
            <person name="Murat C."/>
            <person name="Park J."/>
            <person name="Raffaello T."/>
            <person name="Rouze P."/>
            <person name="Salamov A."/>
            <person name="Schmutz J."/>
            <person name="Solheim H."/>
            <person name="Stahlberg J."/>
            <person name="Velez H."/>
            <person name="de Vries R.P."/>
            <person name="Wiebenga A."/>
            <person name="Woodward S."/>
            <person name="Yakovlev I."/>
            <person name="Garbelotto M."/>
            <person name="Martin F."/>
            <person name="Grigoriev I.V."/>
            <person name="Stenlid J."/>
        </authorList>
    </citation>
    <scope>NUCLEOTIDE SEQUENCE [LARGE SCALE GENOMIC DNA]</scope>
    <source>
        <strain evidence="7 8">TC 32-1</strain>
    </source>
</reference>
<gene>
    <name evidence="7" type="ORF">HETIRDRAFT_155438</name>
</gene>
<protein>
    <recommendedName>
        <fullName evidence="9">Acetylornithine transaminase</fullName>
    </recommendedName>
</protein>
<dbReference type="AlphaFoldDB" id="W4KG74"/>
<proteinExistence type="inferred from homology"/>
<dbReference type="SUPFAM" id="SSF53383">
    <property type="entry name" value="PLP-dependent transferases"/>
    <property type="match status" value="1"/>
</dbReference>
<evidence type="ECO:0000256" key="1">
    <source>
        <dbReference type="ARBA" id="ARBA00001933"/>
    </source>
</evidence>
<evidence type="ECO:0000256" key="5">
    <source>
        <dbReference type="ARBA" id="ARBA00022898"/>
    </source>
</evidence>
<dbReference type="FunFam" id="3.40.640.10:FF:000004">
    <property type="entry name" value="Acetylornithine aminotransferase"/>
    <property type="match status" value="1"/>
</dbReference>
<organism evidence="7 8">
    <name type="scientific">Heterobasidion irregulare (strain TC 32-1)</name>
    <dbReference type="NCBI Taxonomy" id="747525"/>
    <lineage>
        <taxon>Eukaryota</taxon>
        <taxon>Fungi</taxon>
        <taxon>Dikarya</taxon>
        <taxon>Basidiomycota</taxon>
        <taxon>Agaricomycotina</taxon>
        <taxon>Agaricomycetes</taxon>
        <taxon>Russulales</taxon>
        <taxon>Bondarzewiaceae</taxon>
        <taxon>Heterobasidion</taxon>
        <taxon>Heterobasidion annosum species complex</taxon>
    </lineage>
</organism>
<keyword evidence="4" id="KW-0808">Transferase</keyword>
<dbReference type="GO" id="GO:0042802">
    <property type="term" value="F:identical protein binding"/>
    <property type="evidence" value="ECO:0007669"/>
    <property type="project" value="TreeGrafter"/>
</dbReference>
<dbReference type="GeneID" id="20667572"/>
<dbReference type="PROSITE" id="PS00600">
    <property type="entry name" value="AA_TRANSFER_CLASS_3"/>
    <property type="match status" value="1"/>
</dbReference>
<dbReference type="RefSeq" id="XP_009543975.1">
    <property type="nucleotide sequence ID" value="XM_009545680.1"/>
</dbReference>
<comment type="similarity">
    <text evidence="2 6">Belongs to the class-III pyridoxal-phosphate-dependent aminotransferase family.</text>
</comment>
<evidence type="ECO:0000256" key="2">
    <source>
        <dbReference type="ARBA" id="ARBA00008954"/>
    </source>
</evidence>
<name>W4KG74_HETIT</name>
<dbReference type="KEGG" id="hir:HETIRDRAFT_155438"/>
<dbReference type="InParanoid" id="W4KG74"/>
<dbReference type="STRING" id="747525.W4KG74"/>
<dbReference type="PANTHER" id="PTHR11986:SF79">
    <property type="entry name" value="ACETYLORNITHINE AMINOTRANSFERASE, MITOCHONDRIAL"/>
    <property type="match status" value="1"/>
</dbReference>
<dbReference type="InterPro" id="IPR015421">
    <property type="entry name" value="PyrdxlP-dep_Trfase_major"/>
</dbReference>
<dbReference type="InterPro" id="IPR005814">
    <property type="entry name" value="Aminotrans_3"/>
</dbReference>
<dbReference type="Gene3D" id="3.40.640.10">
    <property type="entry name" value="Type I PLP-dependent aspartate aminotransferase-like (Major domain)"/>
    <property type="match status" value="1"/>
</dbReference>
<dbReference type="PANTHER" id="PTHR11986">
    <property type="entry name" value="AMINOTRANSFERASE CLASS III"/>
    <property type="match status" value="1"/>
</dbReference>
<dbReference type="InterPro" id="IPR049704">
    <property type="entry name" value="Aminotrans_3_PPA_site"/>
</dbReference>
<evidence type="ECO:0000256" key="3">
    <source>
        <dbReference type="ARBA" id="ARBA00022576"/>
    </source>
</evidence>
<dbReference type="EMBL" id="KI925456">
    <property type="protein sequence ID" value="ETW84290.1"/>
    <property type="molecule type" value="Genomic_DNA"/>
</dbReference>
<dbReference type="FunCoup" id="W4KG74">
    <property type="interactions" value="155"/>
</dbReference>
<dbReference type="Proteomes" id="UP000030671">
    <property type="component" value="Unassembled WGS sequence"/>
</dbReference>
<keyword evidence="5 6" id="KW-0663">Pyridoxal phosphate</keyword>
<evidence type="ECO:0000256" key="4">
    <source>
        <dbReference type="ARBA" id="ARBA00022679"/>
    </source>
</evidence>
<accession>W4KG74</accession>
<evidence type="ECO:0000256" key="6">
    <source>
        <dbReference type="RuleBase" id="RU003560"/>
    </source>
</evidence>